<evidence type="ECO:0000313" key="2">
    <source>
        <dbReference type="Proteomes" id="UP000492821"/>
    </source>
</evidence>
<reference evidence="2" key="1">
    <citation type="journal article" date="2013" name="Genetics">
        <title>The draft genome and transcriptome of Panagrellus redivivus are shaped by the harsh demands of a free-living lifestyle.</title>
        <authorList>
            <person name="Srinivasan J."/>
            <person name="Dillman A.R."/>
            <person name="Macchietto M.G."/>
            <person name="Heikkinen L."/>
            <person name="Lakso M."/>
            <person name="Fracchia K.M."/>
            <person name="Antoshechkin I."/>
            <person name="Mortazavi A."/>
            <person name="Wong G."/>
            <person name="Sternberg P.W."/>
        </authorList>
    </citation>
    <scope>NUCLEOTIDE SEQUENCE [LARGE SCALE GENOMIC DNA]</scope>
    <source>
        <strain evidence="2">MT8872</strain>
    </source>
</reference>
<organism evidence="2 3">
    <name type="scientific">Panagrellus redivivus</name>
    <name type="common">Microworm</name>
    <dbReference type="NCBI Taxonomy" id="6233"/>
    <lineage>
        <taxon>Eukaryota</taxon>
        <taxon>Metazoa</taxon>
        <taxon>Ecdysozoa</taxon>
        <taxon>Nematoda</taxon>
        <taxon>Chromadorea</taxon>
        <taxon>Rhabditida</taxon>
        <taxon>Tylenchina</taxon>
        <taxon>Panagrolaimomorpha</taxon>
        <taxon>Panagrolaimoidea</taxon>
        <taxon>Panagrolaimidae</taxon>
        <taxon>Panagrellus</taxon>
    </lineage>
</organism>
<name>A0A7E4ZVW4_PANRE</name>
<evidence type="ECO:0000313" key="3">
    <source>
        <dbReference type="WBParaSite" id="Pan_g20753.t1"/>
    </source>
</evidence>
<keyword evidence="2" id="KW-1185">Reference proteome</keyword>
<feature type="region of interest" description="Disordered" evidence="1">
    <location>
        <begin position="79"/>
        <end position="114"/>
    </location>
</feature>
<dbReference type="AlphaFoldDB" id="A0A7E4ZVW4"/>
<proteinExistence type="predicted"/>
<protein>
    <submittedName>
        <fullName evidence="3">Uncharacterized protein</fullName>
    </submittedName>
</protein>
<dbReference type="WBParaSite" id="Pan_g20753.t1">
    <property type="protein sequence ID" value="Pan_g20753.t1"/>
    <property type="gene ID" value="Pan_g20753"/>
</dbReference>
<accession>A0A7E4ZVW4</accession>
<sequence length="114" mass="12523">MITKTAIHQRFRDYHSSTTPPASCKTILSVSSLFLPPLHYVRSDGVGWLDETTTTTHGWFESADSRGAPLAMLSYARSPHPSCRRRASCPRTPSPVSGEGRSRGIDSRIPIPSI</sequence>
<dbReference type="Proteomes" id="UP000492821">
    <property type="component" value="Unassembled WGS sequence"/>
</dbReference>
<evidence type="ECO:0000256" key="1">
    <source>
        <dbReference type="SAM" id="MobiDB-lite"/>
    </source>
</evidence>
<reference evidence="3" key="2">
    <citation type="submission" date="2020-10" db="UniProtKB">
        <authorList>
            <consortium name="WormBaseParasite"/>
        </authorList>
    </citation>
    <scope>IDENTIFICATION</scope>
</reference>